<dbReference type="AlphaFoldDB" id="A0A3S2W5G1"/>
<dbReference type="Proteomes" id="UP000287447">
    <property type="component" value="Unassembled WGS sequence"/>
</dbReference>
<dbReference type="PANTHER" id="PTHR24220:SF689">
    <property type="entry name" value="LIPOPROTEIN-RELEASING SYSTEM ATP-BINDING PROTEIN LOLD"/>
    <property type="match status" value="1"/>
</dbReference>
<protein>
    <submittedName>
        <fullName evidence="6">ABC transporter ATP-binding protein</fullName>
    </submittedName>
</protein>
<dbReference type="InterPro" id="IPR017911">
    <property type="entry name" value="MacB-like_ATP-bd"/>
</dbReference>
<evidence type="ECO:0000259" key="5">
    <source>
        <dbReference type="PROSITE" id="PS50893"/>
    </source>
</evidence>
<keyword evidence="2" id="KW-0813">Transport</keyword>
<organism evidence="6 7">
    <name type="scientific">Hwanghaeella grinnelliae</name>
    <dbReference type="NCBI Taxonomy" id="2500179"/>
    <lineage>
        <taxon>Bacteria</taxon>
        <taxon>Pseudomonadati</taxon>
        <taxon>Pseudomonadota</taxon>
        <taxon>Alphaproteobacteria</taxon>
        <taxon>Rhodospirillales</taxon>
        <taxon>Rhodospirillaceae</taxon>
        <taxon>Hwanghaeella</taxon>
    </lineage>
</organism>
<feature type="domain" description="ABC transporter" evidence="5">
    <location>
        <begin position="1"/>
        <end position="198"/>
    </location>
</feature>
<evidence type="ECO:0000256" key="3">
    <source>
        <dbReference type="ARBA" id="ARBA00022741"/>
    </source>
</evidence>
<sequence>MEIGAGEIVAATGPSGSGKSSLIAVIGGLERPTGGEVKVLDIDLTTAGEAARTDLRRRNIGIVFQSFHLVPAMSALQNASLPLMLAGNFEAESEAAKMLARVGLSHRLNHRPSALSGGEQQRVAIARAFAAEPRLVLADEPTGNLDQATGDEVVGVMFDLVRETGASMLLVTHDESLAARCDRTIAIDNGKVRDTVGS</sequence>
<reference evidence="7" key="1">
    <citation type="submission" date="2019-01" db="EMBL/GenBank/DDBJ databases">
        <title>Gri0909 isolated from a small marine red alga.</title>
        <authorList>
            <person name="Kim J."/>
            <person name="Jeong S.E."/>
            <person name="Jeon C.O."/>
        </authorList>
    </citation>
    <scope>NUCLEOTIDE SEQUENCE [LARGE SCALE GENOMIC DNA]</scope>
    <source>
        <strain evidence="7">Gri0909</strain>
    </source>
</reference>
<dbReference type="GO" id="GO:0005524">
    <property type="term" value="F:ATP binding"/>
    <property type="evidence" value="ECO:0007669"/>
    <property type="project" value="UniProtKB-KW"/>
</dbReference>
<proteinExistence type="inferred from homology"/>
<evidence type="ECO:0000313" key="7">
    <source>
        <dbReference type="Proteomes" id="UP000287447"/>
    </source>
</evidence>
<gene>
    <name evidence="6" type="ORF">EOI86_12110</name>
</gene>
<dbReference type="GO" id="GO:0022857">
    <property type="term" value="F:transmembrane transporter activity"/>
    <property type="evidence" value="ECO:0007669"/>
    <property type="project" value="TreeGrafter"/>
</dbReference>
<dbReference type="CDD" id="cd03255">
    <property type="entry name" value="ABC_MJ0796_LolCDE_FtsE"/>
    <property type="match status" value="1"/>
</dbReference>
<dbReference type="InterPro" id="IPR027417">
    <property type="entry name" value="P-loop_NTPase"/>
</dbReference>
<dbReference type="Pfam" id="PF00005">
    <property type="entry name" value="ABC_tran"/>
    <property type="match status" value="1"/>
</dbReference>
<keyword evidence="3" id="KW-0547">Nucleotide-binding</keyword>
<dbReference type="EMBL" id="SADE01000002">
    <property type="protein sequence ID" value="RVU36894.1"/>
    <property type="molecule type" value="Genomic_DNA"/>
</dbReference>
<evidence type="ECO:0000256" key="2">
    <source>
        <dbReference type="ARBA" id="ARBA00022448"/>
    </source>
</evidence>
<dbReference type="InterPro" id="IPR017871">
    <property type="entry name" value="ABC_transporter-like_CS"/>
</dbReference>
<dbReference type="InterPro" id="IPR003593">
    <property type="entry name" value="AAA+_ATPase"/>
</dbReference>
<dbReference type="GO" id="GO:0016887">
    <property type="term" value="F:ATP hydrolysis activity"/>
    <property type="evidence" value="ECO:0007669"/>
    <property type="project" value="InterPro"/>
</dbReference>
<keyword evidence="7" id="KW-1185">Reference proteome</keyword>
<dbReference type="PROSITE" id="PS50893">
    <property type="entry name" value="ABC_TRANSPORTER_2"/>
    <property type="match status" value="1"/>
</dbReference>
<dbReference type="Gene3D" id="3.40.50.300">
    <property type="entry name" value="P-loop containing nucleotide triphosphate hydrolases"/>
    <property type="match status" value="1"/>
</dbReference>
<comment type="caution">
    <text evidence="6">The sequence shown here is derived from an EMBL/GenBank/DDBJ whole genome shotgun (WGS) entry which is preliminary data.</text>
</comment>
<accession>A0A3S2W5G1</accession>
<dbReference type="SMART" id="SM00382">
    <property type="entry name" value="AAA"/>
    <property type="match status" value="1"/>
</dbReference>
<comment type="similarity">
    <text evidence="1">Belongs to the ABC transporter superfamily.</text>
</comment>
<dbReference type="PROSITE" id="PS00211">
    <property type="entry name" value="ABC_TRANSPORTER_1"/>
    <property type="match status" value="1"/>
</dbReference>
<dbReference type="GO" id="GO:0005886">
    <property type="term" value="C:plasma membrane"/>
    <property type="evidence" value="ECO:0007669"/>
    <property type="project" value="TreeGrafter"/>
</dbReference>
<name>A0A3S2W5G1_9PROT</name>
<keyword evidence="4 6" id="KW-0067">ATP-binding</keyword>
<dbReference type="InterPro" id="IPR015854">
    <property type="entry name" value="ABC_transpr_LolD-like"/>
</dbReference>
<dbReference type="PANTHER" id="PTHR24220">
    <property type="entry name" value="IMPORT ATP-BINDING PROTEIN"/>
    <property type="match status" value="1"/>
</dbReference>
<dbReference type="OrthoDB" id="9786950at2"/>
<evidence type="ECO:0000256" key="1">
    <source>
        <dbReference type="ARBA" id="ARBA00005417"/>
    </source>
</evidence>
<evidence type="ECO:0000256" key="4">
    <source>
        <dbReference type="ARBA" id="ARBA00022840"/>
    </source>
</evidence>
<dbReference type="SUPFAM" id="SSF52540">
    <property type="entry name" value="P-loop containing nucleoside triphosphate hydrolases"/>
    <property type="match status" value="1"/>
</dbReference>
<dbReference type="InterPro" id="IPR003439">
    <property type="entry name" value="ABC_transporter-like_ATP-bd"/>
</dbReference>
<evidence type="ECO:0000313" key="6">
    <source>
        <dbReference type="EMBL" id="RVU36894.1"/>
    </source>
</evidence>